<comment type="caution">
    <text evidence="1">The sequence shown here is derived from an EMBL/GenBank/DDBJ whole genome shotgun (WGS) entry which is preliminary data.</text>
</comment>
<sequence length="184" mass="20492">MDVKALKALGIMKSCHNFNSVVTEGSLITIWVRYSIPDEYAIHALLFEQRPYDLYPNGFSVFIDALKAGLRFSLHLVIKECLGEFARRRLRLARRLSGVAEKLSGNNGSRSSLGIEPGSNDAVGSRWEFARRFAEGIGKLARNMKGDHWEKTKGLAVRMSKATGFMKVGSKLSLWSLSVVIIES</sequence>
<dbReference type="Proteomes" id="UP000287651">
    <property type="component" value="Unassembled WGS sequence"/>
</dbReference>
<evidence type="ECO:0000313" key="2">
    <source>
        <dbReference type="Proteomes" id="UP000287651"/>
    </source>
</evidence>
<protein>
    <submittedName>
        <fullName evidence="1">Uncharacterized protein</fullName>
    </submittedName>
</protein>
<accession>A0A426X699</accession>
<evidence type="ECO:0000313" key="1">
    <source>
        <dbReference type="EMBL" id="RRT34974.1"/>
    </source>
</evidence>
<reference evidence="1 2" key="1">
    <citation type="journal article" date="2014" name="Agronomy (Basel)">
        <title>A Draft Genome Sequence for Ensete ventricosum, the Drought-Tolerant Tree Against Hunger.</title>
        <authorList>
            <person name="Harrison J."/>
            <person name="Moore K.A."/>
            <person name="Paszkiewicz K."/>
            <person name="Jones T."/>
            <person name="Grant M."/>
            <person name="Ambacheew D."/>
            <person name="Muzemil S."/>
            <person name="Studholme D.J."/>
        </authorList>
    </citation>
    <scope>NUCLEOTIDE SEQUENCE [LARGE SCALE GENOMIC DNA]</scope>
</reference>
<dbReference type="EMBL" id="AMZH03025781">
    <property type="protein sequence ID" value="RRT34974.1"/>
    <property type="molecule type" value="Genomic_DNA"/>
</dbReference>
<name>A0A426X699_ENSVE</name>
<organism evidence="1 2">
    <name type="scientific">Ensete ventricosum</name>
    <name type="common">Abyssinian banana</name>
    <name type="synonym">Musa ensete</name>
    <dbReference type="NCBI Taxonomy" id="4639"/>
    <lineage>
        <taxon>Eukaryota</taxon>
        <taxon>Viridiplantae</taxon>
        <taxon>Streptophyta</taxon>
        <taxon>Embryophyta</taxon>
        <taxon>Tracheophyta</taxon>
        <taxon>Spermatophyta</taxon>
        <taxon>Magnoliopsida</taxon>
        <taxon>Liliopsida</taxon>
        <taxon>Zingiberales</taxon>
        <taxon>Musaceae</taxon>
        <taxon>Ensete</taxon>
    </lineage>
</organism>
<gene>
    <name evidence="1" type="ORF">B296_00039766</name>
</gene>
<proteinExistence type="predicted"/>
<dbReference type="AlphaFoldDB" id="A0A426X699"/>